<dbReference type="InterPro" id="IPR036877">
    <property type="entry name" value="SUI1_dom_sf"/>
</dbReference>
<dbReference type="InterPro" id="IPR039757">
    <property type="entry name" value="EIF2D"/>
</dbReference>
<dbReference type="Gene3D" id="3.30.780.10">
    <property type="entry name" value="SUI1-like domain"/>
    <property type="match status" value="1"/>
</dbReference>
<dbReference type="PANTHER" id="PTHR12217">
    <property type="entry name" value="EUKARYOTIC TRANSLATION INITIATION FACTOR 2D"/>
    <property type="match status" value="1"/>
</dbReference>
<dbReference type="InterPro" id="IPR015947">
    <property type="entry name" value="PUA-like_sf"/>
</dbReference>
<feature type="domain" description="SUI1" evidence="2">
    <location>
        <begin position="545"/>
        <end position="619"/>
    </location>
</feature>
<dbReference type="AlphaFoldDB" id="A0A7S0DC44"/>
<protein>
    <recommendedName>
        <fullName evidence="2">SUI1 domain-containing protein</fullName>
    </recommendedName>
</protein>
<dbReference type="Gene3D" id="3.10.400.20">
    <property type="match status" value="1"/>
</dbReference>
<dbReference type="Pfam" id="PF26292">
    <property type="entry name" value="PUA_elF2D"/>
    <property type="match status" value="1"/>
</dbReference>
<feature type="compositionally biased region" description="Basic and acidic residues" evidence="1">
    <location>
        <begin position="389"/>
        <end position="402"/>
    </location>
</feature>
<dbReference type="InterPro" id="IPR041366">
    <property type="entry name" value="Pre-PUA"/>
</dbReference>
<dbReference type="CDD" id="cd21156">
    <property type="entry name" value="PUA_eIF2d-like"/>
    <property type="match status" value="1"/>
</dbReference>
<accession>A0A7S0DC44</accession>
<dbReference type="EMBL" id="HBEN01013881">
    <property type="protein sequence ID" value="CAD8450217.1"/>
    <property type="molecule type" value="Transcribed_RNA"/>
</dbReference>
<dbReference type="GO" id="GO:0001731">
    <property type="term" value="P:formation of translation preinitiation complex"/>
    <property type="evidence" value="ECO:0007669"/>
    <property type="project" value="InterPro"/>
</dbReference>
<dbReference type="SUPFAM" id="SSF55159">
    <property type="entry name" value="eIF1-like"/>
    <property type="match status" value="1"/>
</dbReference>
<dbReference type="Pfam" id="PF25304">
    <property type="entry name" value="WHD_eIF2D"/>
    <property type="match status" value="1"/>
</dbReference>
<dbReference type="PANTHER" id="PTHR12217:SF4">
    <property type="entry name" value="EUKARYOTIC TRANSLATION INITIATION FACTOR 2D"/>
    <property type="match status" value="1"/>
</dbReference>
<dbReference type="Pfam" id="PF17832">
    <property type="entry name" value="Pre-PUA"/>
    <property type="match status" value="1"/>
</dbReference>
<dbReference type="CDD" id="cd11608">
    <property type="entry name" value="eIF2D_C"/>
    <property type="match status" value="1"/>
</dbReference>
<evidence type="ECO:0000313" key="3">
    <source>
        <dbReference type="EMBL" id="CAD8450217.1"/>
    </source>
</evidence>
<feature type="compositionally biased region" description="Basic and acidic residues" evidence="1">
    <location>
        <begin position="209"/>
        <end position="232"/>
    </location>
</feature>
<feature type="compositionally biased region" description="Low complexity" evidence="1">
    <location>
        <begin position="193"/>
        <end position="208"/>
    </location>
</feature>
<name>A0A7S0DC44_MICPS</name>
<feature type="region of interest" description="Disordered" evidence="1">
    <location>
        <begin position="370"/>
        <end position="404"/>
    </location>
</feature>
<reference evidence="3" key="1">
    <citation type="submission" date="2021-01" db="EMBL/GenBank/DDBJ databases">
        <authorList>
            <person name="Corre E."/>
            <person name="Pelletier E."/>
            <person name="Niang G."/>
            <person name="Scheremetjew M."/>
            <person name="Finn R."/>
            <person name="Kale V."/>
            <person name="Holt S."/>
            <person name="Cochrane G."/>
            <person name="Meng A."/>
            <person name="Brown T."/>
            <person name="Cohen L."/>
        </authorList>
    </citation>
    <scope>NUCLEOTIDE SEQUENCE</scope>
    <source>
        <strain evidence="3">CCAC1681</strain>
    </source>
</reference>
<proteinExistence type="predicted"/>
<dbReference type="PROSITE" id="PS50296">
    <property type="entry name" value="SUI1"/>
    <property type="match status" value="1"/>
</dbReference>
<dbReference type="Pfam" id="PF01253">
    <property type="entry name" value="SUI1"/>
    <property type="match status" value="1"/>
</dbReference>
<sequence>MGVDEALLERSGLMPPKSDVVVGKLNNAKVYCVNDQPLFFDPNGKGGRILPTVYTLWAIPEAMPRGIVTYSEVSPKVLGGADLMLPGFIISDAEFDDGETSDWAETSFAAGDVLALRARGNPHAFAIGEMAVSKAEAEACGMKGRGLKVMHHYPDALWAMGDKSTPGESFRPERVFRAPRSSSSAAEDEKAAPEAPGSGATSGDAAATHLEKMRLSEDEDDTRSADGDESRTDFFVGDDASPTTAVASDAPRTTEGLSPIDVSAPGGMDSMFERLFMSALAFRLKDGDLPMRCELFYANLLLPSRPPDVTLDLKKSAFKKQQKLFAAFEKKKLVAVKKVHGHECVARVDRDHPLYVEFVRAAHNAGAGTSASAEPLLDAGATDSAPTSGEERAGTTLDEKKNASGSGASVVATNAYRASTAYRPLFGARAVGNKDRLYDERECVEALREYCELHDLFVADEDETSAADAEKDVNDVSASSRVVTLDALLGKELFGKKEAEGPGSRLAFRLVVPRLLKKLTKHVVVSVTRGSETSTVVLKRALRPIKVRVERRGGRKHVTSVSGLEDFAVDPEAFASAAQKSFSAATSTARLPGNNETGVEISIQGNVLRELVRVLRAEWGIPGKYIETEDKSK</sequence>
<dbReference type="InterPro" id="IPR039759">
    <property type="entry name" value="eIF2D_SUI1"/>
</dbReference>
<dbReference type="PROSITE" id="PS50890">
    <property type="entry name" value="PUA"/>
    <property type="match status" value="1"/>
</dbReference>
<dbReference type="InterPro" id="IPR001950">
    <property type="entry name" value="SUI1"/>
</dbReference>
<evidence type="ECO:0000259" key="2">
    <source>
        <dbReference type="PROSITE" id="PS50296"/>
    </source>
</evidence>
<dbReference type="GO" id="GO:0003743">
    <property type="term" value="F:translation initiation factor activity"/>
    <property type="evidence" value="ECO:0007669"/>
    <property type="project" value="InterPro"/>
</dbReference>
<organism evidence="3">
    <name type="scientific">Micromonas pusilla</name>
    <name type="common">Picoplanktonic green alga</name>
    <name type="synonym">Chromulina pusilla</name>
    <dbReference type="NCBI Taxonomy" id="38833"/>
    <lineage>
        <taxon>Eukaryota</taxon>
        <taxon>Viridiplantae</taxon>
        <taxon>Chlorophyta</taxon>
        <taxon>Mamiellophyceae</taxon>
        <taxon>Mamiellales</taxon>
        <taxon>Mamiellaceae</taxon>
        <taxon>Micromonas</taxon>
    </lineage>
</organism>
<dbReference type="InterPro" id="IPR057429">
    <property type="entry name" value="WH_eIF2D"/>
</dbReference>
<dbReference type="InterPro" id="IPR048248">
    <property type="entry name" value="PUA_eIF2d-like"/>
</dbReference>
<feature type="region of interest" description="Disordered" evidence="1">
    <location>
        <begin position="160"/>
        <end position="262"/>
    </location>
</feature>
<gene>
    <name evidence="3" type="ORF">MSP1401_LOCUS11545</name>
</gene>
<dbReference type="SUPFAM" id="SSF88697">
    <property type="entry name" value="PUA domain-like"/>
    <property type="match status" value="1"/>
</dbReference>
<evidence type="ECO:0000256" key="1">
    <source>
        <dbReference type="SAM" id="MobiDB-lite"/>
    </source>
</evidence>